<dbReference type="NCBIfam" id="NF005253">
    <property type="entry name" value="PRK06762.1-4"/>
    <property type="match status" value="1"/>
</dbReference>
<dbReference type="GO" id="GO:0016301">
    <property type="term" value="F:kinase activity"/>
    <property type="evidence" value="ECO:0007669"/>
    <property type="project" value="UniProtKB-KW"/>
</dbReference>
<keyword evidence="1" id="KW-0418">Kinase</keyword>
<dbReference type="SUPFAM" id="SSF52540">
    <property type="entry name" value="P-loop containing nucleoside triphosphate hydrolases"/>
    <property type="match status" value="1"/>
</dbReference>
<name>A0A7X2MYJ2_9CLOT</name>
<reference evidence="1 2" key="1">
    <citation type="submission" date="2019-08" db="EMBL/GenBank/DDBJ databases">
        <title>In-depth cultivation of the pig gut microbiome towards novel bacterial diversity and tailored functional studies.</title>
        <authorList>
            <person name="Wylensek D."/>
            <person name="Hitch T.C.A."/>
            <person name="Clavel T."/>
        </authorList>
    </citation>
    <scope>NUCLEOTIDE SEQUENCE [LARGE SCALE GENOMIC DNA]</scope>
    <source>
        <strain evidence="1 2">WCA-383-APC-5B</strain>
    </source>
</reference>
<comment type="caution">
    <text evidence="1">The sequence shown here is derived from an EMBL/GenBank/DDBJ whole genome shotgun (WGS) entry which is preliminary data.</text>
</comment>
<dbReference type="InterPro" id="IPR027417">
    <property type="entry name" value="P-loop_NTPase"/>
</dbReference>
<sequence length="167" mass="19486">MESSSKIIILRGNSGSGKTTVAKELQKKLGRGTLLISQDVIRREMLWVKDGSDTKAVSLLIDLVKYGRKNCDYVILEGILYADWYKELFETVKSEFNDNVYAYYYDIPFEETLKRHETKPNCHDFGREDMKQWWRDKDFTGVFKDRALTKDLGLDETVEIILNNLNE</sequence>
<accession>A0A7X2MYJ2</accession>
<gene>
    <name evidence="1" type="ORF">FYJ33_08330</name>
</gene>
<dbReference type="AlphaFoldDB" id="A0A7X2MYJ2"/>
<protein>
    <submittedName>
        <fullName evidence="1">Kinase</fullName>
    </submittedName>
</protein>
<proteinExistence type="predicted"/>
<dbReference type="EMBL" id="VULX01000010">
    <property type="protein sequence ID" value="MSR91420.1"/>
    <property type="molecule type" value="Genomic_DNA"/>
</dbReference>
<dbReference type="NCBIfam" id="NF005255">
    <property type="entry name" value="PRK06762.2-2"/>
    <property type="match status" value="1"/>
</dbReference>
<evidence type="ECO:0000313" key="2">
    <source>
        <dbReference type="Proteomes" id="UP000460287"/>
    </source>
</evidence>
<keyword evidence="1" id="KW-0808">Transferase</keyword>
<dbReference type="Pfam" id="PF13671">
    <property type="entry name" value="AAA_33"/>
    <property type="match status" value="1"/>
</dbReference>
<keyword evidence="2" id="KW-1185">Reference proteome</keyword>
<dbReference type="Proteomes" id="UP000460287">
    <property type="component" value="Unassembled WGS sequence"/>
</dbReference>
<organism evidence="1 2">
    <name type="scientific">Inconstantimicrobium porci</name>
    <dbReference type="NCBI Taxonomy" id="2652291"/>
    <lineage>
        <taxon>Bacteria</taxon>
        <taxon>Bacillati</taxon>
        <taxon>Bacillota</taxon>
        <taxon>Clostridia</taxon>
        <taxon>Eubacteriales</taxon>
        <taxon>Clostridiaceae</taxon>
        <taxon>Inconstantimicrobium</taxon>
    </lineage>
</organism>
<dbReference type="Gene3D" id="3.40.50.300">
    <property type="entry name" value="P-loop containing nucleotide triphosphate hydrolases"/>
    <property type="match status" value="1"/>
</dbReference>
<evidence type="ECO:0000313" key="1">
    <source>
        <dbReference type="EMBL" id="MSR91420.1"/>
    </source>
</evidence>